<keyword evidence="8" id="KW-1185">Reference proteome</keyword>
<evidence type="ECO:0000256" key="4">
    <source>
        <dbReference type="ARBA" id="ARBA00022917"/>
    </source>
</evidence>
<evidence type="ECO:0000259" key="6">
    <source>
        <dbReference type="Pfam" id="PF00133"/>
    </source>
</evidence>
<reference evidence="7" key="1">
    <citation type="submission" date="2021-01" db="EMBL/GenBank/DDBJ databases">
        <authorList>
            <consortium name="Genoscope - CEA"/>
            <person name="William W."/>
        </authorList>
    </citation>
    <scope>NUCLEOTIDE SEQUENCE</scope>
</reference>
<dbReference type="OrthoDB" id="1706657at2759"/>
<dbReference type="Pfam" id="PF00133">
    <property type="entry name" value="tRNA-synt_1"/>
    <property type="match status" value="1"/>
</dbReference>
<proteinExistence type="predicted"/>
<keyword evidence="5" id="KW-0030">Aminoacyl-tRNA synthetase</keyword>
<dbReference type="AlphaFoldDB" id="A0A8S1MDL3"/>
<protein>
    <recommendedName>
        <fullName evidence="6">Aminoacyl-tRNA synthetase class Ia domain-containing protein</fullName>
    </recommendedName>
</protein>
<evidence type="ECO:0000256" key="5">
    <source>
        <dbReference type="ARBA" id="ARBA00023146"/>
    </source>
</evidence>
<dbReference type="EMBL" id="CAJJDN010000038">
    <property type="protein sequence ID" value="CAD8078640.1"/>
    <property type="molecule type" value="Genomic_DNA"/>
</dbReference>
<dbReference type="PANTHER" id="PTHR42780:SF1">
    <property type="entry name" value="ISOLEUCINE--TRNA LIGASE, CYTOPLASMIC"/>
    <property type="match status" value="1"/>
</dbReference>
<keyword evidence="2" id="KW-0547">Nucleotide-binding</keyword>
<dbReference type="FunFam" id="3.40.50.620:FF:000652">
    <property type="entry name" value="Isoleucyl-tRNA synthetase"/>
    <property type="match status" value="1"/>
</dbReference>
<sequence>MAQKTEFTNVIENPDFSQEEVKILKYWEQINAFHKQLELRKDCPRFIFYDGPPSAIGLPHYDHICTGTIKDVVCRYFAMNGRYVERRFGWDCHGLPVENVIDKTLKIQHRSDILKMGIDKYNHECKAIVMRNVQEWRRIIGRLGRWIDFDNDYKTLDKSYMESVWWVFKEMWQKGLIYRGCRIMPYSNGCSTVLSNFETFYDKEVCDYAIVVTFPLITDETTKFVAWTTTPWKLPSNLALAVHPDLDYVKLLDKASNTHYILAQSRIIELYQDDKLYEIVQKFKGSELVGIEYVPLFNYFLERREQGCFRVLAANFVTSNDGTGIVHCAPGFGEDDYKACLKVAIINPSDPLVPIDSSGRFLESVKDFSGMYVKDADKEIRKVLKNNGRLIKDGEVKHNYPYCWRSQTPIIYKAINCWFIKVTAIKDKLLANNKKARWIPSSIQEERFHNWLDDAQDWCFSRNRFWGNPIPIWVSDDYEEMVCVGSIEELQQLSGVENITDLHREFIDRFTIPSKQGKGQLRRIEEVFGYIFKLYYYLQLQKNIFQRILMIFKLIWKDFNKIHLHIYIQLIISYQQQIGQSLIIVFQQRWNLRSYQDCVFTMAQCLQIFDLKYIKI</sequence>
<evidence type="ECO:0000256" key="1">
    <source>
        <dbReference type="ARBA" id="ARBA00022598"/>
    </source>
</evidence>
<organism evidence="7 8">
    <name type="scientific">Paramecium sonneborni</name>
    <dbReference type="NCBI Taxonomy" id="65129"/>
    <lineage>
        <taxon>Eukaryota</taxon>
        <taxon>Sar</taxon>
        <taxon>Alveolata</taxon>
        <taxon>Ciliophora</taxon>
        <taxon>Intramacronucleata</taxon>
        <taxon>Oligohymenophorea</taxon>
        <taxon>Peniculida</taxon>
        <taxon>Parameciidae</taxon>
        <taxon>Paramecium</taxon>
    </lineage>
</organism>
<dbReference type="GO" id="GO:0004822">
    <property type="term" value="F:isoleucine-tRNA ligase activity"/>
    <property type="evidence" value="ECO:0007669"/>
    <property type="project" value="InterPro"/>
</dbReference>
<dbReference type="Proteomes" id="UP000692954">
    <property type="component" value="Unassembled WGS sequence"/>
</dbReference>
<feature type="domain" description="Aminoacyl-tRNA synthetase class Ia" evidence="6">
    <location>
        <begin position="22"/>
        <end position="531"/>
    </location>
</feature>
<keyword evidence="3" id="KW-0067">ATP-binding</keyword>
<evidence type="ECO:0000256" key="3">
    <source>
        <dbReference type="ARBA" id="ARBA00022840"/>
    </source>
</evidence>
<accession>A0A8S1MDL3</accession>
<dbReference type="GO" id="GO:0006428">
    <property type="term" value="P:isoleucyl-tRNA aminoacylation"/>
    <property type="evidence" value="ECO:0007669"/>
    <property type="project" value="TreeGrafter"/>
</dbReference>
<dbReference type="InterPro" id="IPR002300">
    <property type="entry name" value="aa-tRNA-synth_Ia"/>
</dbReference>
<name>A0A8S1MDL3_9CILI</name>
<dbReference type="GO" id="GO:0005524">
    <property type="term" value="F:ATP binding"/>
    <property type="evidence" value="ECO:0007669"/>
    <property type="project" value="UniProtKB-KW"/>
</dbReference>
<dbReference type="FunFam" id="3.90.740.10:FF:000044">
    <property type="entry name" value="Isoleucine--tRNA ligase"/>
    <property type="match status" value="1"/>
</dbReference>
<gene>
    <name evidence="7" type="ORF">PSON_ATCC_30995.1.T0380029</name>
</gene>
<evidence type="ECO:0000256" key="2">
    <source>
        <dbReference type="ARBA" id="ARBA00022741"/>
    </source>
</evidence>
<comment type="caution">
    <text evidence="7">The sequence shown here is derived from an EMBL/GenBank/DDBJ whole genome shotgun (WGS) entry which is preliminary data.</text>
</comment>
<dbReference type="PANTHER" id="PTHR42780">
    <property type="entry name" value="SOLEUCYL-TRNA SYNTHETASE"/>
    <property type="match status" value="1"/>
</dbReference>
<keyword evidence="1" id="KW-0436">Ligase</keyword>
<keyword evidence="4" id="KW-0648">Protein biosynthesis</keyword>
<dbReference type="InterPro" id="IPR023586">
    <property type="entry name" value="Ile-tRNA-ligase_type2"/>
</dbReference>
<evidence type="ECO:0000313" key="7">
    <source>
        <dbReference type="EMBL" id="CAD8078640.1"/>
    </source>
</evidence>
<evidence type="ECO:0000313" key="8">
    <source>
        <dbReference type="Proteomes" id="UP000692954"/>
    </source>
</evidence>